<dbReference type="OrthoDB" id="331945at2759"/>
<dbReference type="Proteomes" id="UP000221165">
    <property type="component" value="Unassembled WGS sequence"/>
</dbReference>
<feature type="compositionally biased region" description="Polar residues" evidence="2">
    <location>
        <begin position="71"/>
        <end position="82"/>
    </location>
</feature>
<evidence type="ECO:0000256" key="1">
    <source>
        <dbReference type="SAM" id="Coils"/>
    </source>
</evidence>
<feature type="compositionally biased region" description="Low complexity" evidence="2">
    <location>
        <begin position="409"/>
        <end position="421"/>
    </location>
</feature>
<gene>
    <name evidence="3" type="ORF">CSUI_009700</name>
</gene>
<keyword evidence="4" id="KW-1185">Reference proteome</keyword>
<protein>
    <submittedName>
        <fullName evidence="3">Uncharacterized protein</fullName>
    </submittedName>
</protein>
<sequence>MFPREGASVFDETQPFFAGTQWDHQSRESCLAQGENMKASVAANNGPRDFSGFVDSDLKVSSPAESKPAQRRTTTAGPQSPRTPGDPAARSASFDQSAMAEGACVAGDPDVRSRTAPDPAVCDERCSVSAPEFGNSRHSTQHNGDDSGAAPRTSPLGSPRQCRPYEDVHVQPRNGYPQASSVTQYGRGSRDSADRDGFFHDMRDDVATGGSQGYPPVTGTARVPAADEFCVLARMSRTTEAMEQQLEHQASQIRNLTSMVAELSRKLDVIQDALQSGRTPASSRSPAVTSREVKAETAGFARGRMVPPPLPREKSLDSSVALTAARPARYNGGDDRYAPHSLGAQRAAEAEVLERKRQEELREAERRKEEERKRKEEEERKRQEEAARRAAEEQRRREELDAKRRNIMSSLISSSAGASSLFGDESGPSNKRNLFDD</sequence>
<evidence type="ECO:0000313" key="4">
    <source>
        <dbReference type="Proteomes" id="UP000221165"/>
    </source>
</evidence>
<dbReference type="AlphaFoldDB" id="A0A2C6KJB0"/>
<accession>A0A2C6KJB0</accession>
<evidence type="ECO:0000256" key="2">
    <source>
        <dbReference type="SAM" id="MobiDB-lite"/>
    </source>
</evidence>
<feature type="region of interest" description="Disordered" evidence="2">
    <location>
        <begin position="1"/>
        <end position="28"/>
    </location>
</feature>
<dbReference type="GeneID" id="94433022"/>
<dbReference type="RefSeq" id="XP_067918212.1">
    <property type="nucleotide sequence ID" value="XM_068069811.1"/>
</dbReference>
<feature type="region of interest" description="Disordered" evidence="2">
    <location>
        <begin position="274"/>
        <end position="437"/>
    </location>
</feature>
<feature type="compositionally biased region" description="Basic and acidic residues" evidence="2">
    <location>
        <begin position="348"/>
        <end position="404"/>
    </location>
</feature>
<organism evidence="3 4">
    <name type="scientific">Cystoisospora suis</name>
    <dbReference type="NCBI Taxonomy" id="483139"/>
    <lineage>
        <taxon>Eukaryota</taxon>
        <taxon>Sar</taxon>
        <taxon>Alveolata</taxon>
        <taxon>Apicomplexa</taxon>
        <taxon>Conoidasida</taxon>
        <taxon>Coccidia</taxon>
        <taxon>Eucoccidiorida</taxon>
        <taxon>Eimeriorina</taxon>
        <taxon>Sarcocystidae</taxon>
        <taxon>Cystoisospora</taxon>
    </lineage>
</organism>
<evidence type="ECO:0000313" key="3">
    <source>
        <dbReference type="EMBL" id="PHJ16483.1"/>
    </source>
</evidence>
<feature type="compositionally biased region" description="Polar residues" evidence="2">
    <location>
        <begin position="427"/>
        <end position="437"/>
    </location>
</feature>
<feature type="compositionally biased region" description="Polar residues" evidence="2">
    <location>
        <begin position="274"/>
        <end position="288"/>
    </location>
</feature>
<reference evidence="3 4" key="1">
    <citation type="journal article" date="2017" name="Int. J. Parasitol.">
        <title>The genome of the protozoan parasite Cystoisospora suis and a reverse vaccinology approach to identify vaccine candidates.</title>
        <authorList>
            <person name="Palmieri N."/>
            <person name="Shrestha A."/>
            <person name="Ruttkowski B."/>
            <person name="Beck T."/>
            <person name="Vogl C."/>
            <person name="Tomley F."/>
            <person name="Blake D.P."/>
            <person name="Joachim A."/>
        </authorList>
    </citation>
    <scope>NUCLEOTIDE SEQUENCE [LARGE SCALE GENOMIC DNA]</scope>
    <source>
        <strain evidence="3 4">Wien I</strain>
    </source>
</reference>
<dbReference type="EMBL" id="MIGC01005883">
    <property type="protein sequence ID" value="PHJ16483.1"/>
    <property type="molecule type" value="Genomic_DNA"/>
</dbReference>
<proteinExistence type="predicted"/>
<comment type="caution">
    <text evidence="3">The sequence shown here is derived from an EMBL/GenBank/DDBJ whole genome shotgun (WGS) entry which is preliminary data.</text>
</comment>
<feature type="coiled-coil region" evidence="1">
    <location>
        <begin position="246"/>
        <end position="273"/>
    </location>
</feature>
<name>A0A2C6KJB0_9APIC</name>
<feature type="compositionally biased region" description="Polar residues" evidence="2">
    <location>
        <begin position="177"/>
        <end position="186"/>
    </location>
</feature>
<feature type="region of interest" description="Disordered" evidence="2">
    <location>
        <begin position="41"/>
        <end position="196"/>
    </location>
</feature>
<dbReference type="VEuPathDB" id="ToxoDB:CSUI_009700"/>
<keyword evidence="1" id="KW-0175">Coiled coil</keyword>